<organism evidence="5 6">
    <name type="scientific">Bianquea renquensis</name>
    <dbReference type="NCBI Taxonomy" id="2763661"/>
    <lineage>
        <taxon>Bacteria</taxon>
        <taxon>Bacillati</taxon>
        <taxon>Bacillota</taxon>
        <taxon>Clostridia</taxon>
        <taxon>Eubacteriales</taxon>
        <taxon>Bianqueaceae</taxon>
        <taxon>Bianquea</taxon>
    </lineage>
</organism>
<comment type="function">
    <text evidence="2">Plays an important role in DNA replication, recombination and repair. Binds to ssDNA and to an array of partner proteins to recruit them to their sites of action during DNA metabolism.</text>
</comment>
<comment type="caution">
    <text evidence="5">The sequence shown here is derived from an EMBL/GenBank/DDBJ whole genome shotgun (WGS) entry which is preliminary data.</text>
</comment>
<keyword evidence="2" id="KW-0234">DNA repair</keyword>
<comment type="subunit">
    <text evidence="2">Homotetramer.</text>
</comment>
<dbReference type="GO" id="GO:0006281">
    <property type="term" value="P:DNA repair"/>
    <property type="evidence" value="ECO:0007669"/>
    <property type="project" value="UniProtKB-UniRule"/>
</dbReference>
<dbReference type="GO" id="GO:0009295">
    <property type="term" value="C:nucleoid"/>
    <property type="evidence" value="ECO:0007669"/>
    <property type="project" value="TreeGrafter"/>
</dbReference>
<dbReference type="Proteomes" id="UP000657006">
    <property type="component" value="Unassembled WGS sequence"/>
</dbReference>
<dbReference type="InterPro" id="IPR000424">
    <property type="entry name" value="Primosome_PriB/ssb"/>
</dbReference>
<name>A0A926DQZ5_9FIRM</name>
<keyword evidence="1 2" id="KW-0238">DNA-binding</keyword>
<accession>A0A926DQZ5</accession>
<dbReference type="GO" id="GO:0006260">
    <property type="term" value="P:DNA replication"/>
    <property type="evidence" value="ECO:0007669"/>
    <property type="project" value="UniProtKB-UniRule"/>
</dbReference>
<dbReference type="SUPFAM" id="SSF50249">
    <property type="entry name" value="Nucleic acid-binding proteins"/>
    <property type="match status" value="1"/>
</dbReference>
<gene>
    <name evidence="5" type="ORF">H8730_02630</name>
</gene>
<dbReference type="RefSeq" id="WP_249289318.1">
    <property type="nucleotide sequence ID" value="NZ_JACRSQ010000002.1"/>
</dbReference>
<dbReference type="GO" id="GO:0003697">
    <property type="term" value="F:single-stranded DNA binding"/>
    <property type="evidence" value="ECO:0007669"/>
    <property type="project" value="UniProtKB-UniRule"/>
</dbReference>
<evidence type="ECO:0000313" key="6">
    <source>
        <dbReference type="Proteomes" id="UP000657006"/>
    </source>
</evidence>
<evidence type="ECO:0000313" key="5">
    <source>
        <dbReference type="EMBL" id="MBC8542443.1"/>
    </source>
</evidence>
<sequence>MNKVILMGRLTRDPEVRYSQGAQPTAVCRYSLAVNRSYRREGEPEADFINIVAFGGRGEFAGKYFRKGMMVAVVGELRISSYDDKDGNRRWSTDVVVTEQHFAESRASFEGRNQGQNPDFAPAPPAGDYGNGGGYAPQPQAPSYNNAPPAYKQAPQRRSDQDGFMPIEDEIEGDEDLPF</sequence>
<keyword evidence="2" id="KW-0233">DNA recombination</keyword>
<dbReference type="EMBL" id="JACRSQ010000002">
    <property type="protein sequence ID" value="MBC8542443.1"/>
    <property type="molecule type" value="Genomic_DNA"/>
</dbReference>
<feature type="region of interest" description="Disordered" evidence="4">
    <location>
        <begin position="105"/>
        <end position="179"/>
    </location>
</feature>
<dbReference type="Pfam" id="PF00436">
    <property type="entry name" value="SSB"/>
    <property type="match status" value="1"/>
</dbReference>
<comment type="caution">
    <text evidence="2">Lacks conserved residue(s) required for the propagation of feature annotation.</text>
</comment>
<dbReference type="CDD" id="cd04496">
    <property type="entry name" value="SSB_OBF"/>
    <property type="match status" value="1"/>
</dbReference>
<evidence type="ECO:0000256" key="4">
    <source>
        <dbReference type="SAM" id="MobiDB-lite"/>
    </source>
</evidence>
<evidence type="ECO:0000256" key="2">
    <source>
        <dbReference type="HAMAP-Rule" id="MF_00984"/>
    </source>
</evidence>
<dbReference type="AlphaFoldDB" id="A0A926DQZ5"/>
<keyword evidence="6" id="KW-1185">Reference proteome</keyword>
<evidence type="ECO:0000256" key="3">
    <source>
        <dbReference type="RuleBase" id="RU000524"/>
    </source>
</evidence>
<dbReference type="PROSITE" id="PS50935">
    <property type="entry name" value="SSB"/>
    <property type="match status" value="1"/>
</dbReference>
<dbReference type="Gene3D" id="2.40.50.140">
    <property type="entry name" value="Nucleic acid-binding proteins"/>
    <property type="match status" value="1"/>
</dbReference>
<proteinExistence type="inferred from homology"/>
<dbReference type="GO" id="GO:0006310">
    <property type="term" value="P:DNA recombination"/>
    <property type="evidence" value="ECO:0007669"/>
    <property type="project" value="UniProtKB-UniRule"/>
</dbReference>
<feature type="compositionally biased region" description="Acidic residues" evidence="4">
    <location>
        <begin position="167"/>
        <end position="179"/>
    </location>
</feature>
<dbReference type="InterPro" id="IPR011344">
    <property type="entry name" value="ssDNA-bd"/>
</dbReference>
<evidence type="ECO:0000256" key="1">
    <source>
        <dbReference type="ARBA" id="ARBA00023125"/>
    </source>
</evidence>
<dbReference type="InterPro" id="IPR012340">
    <property type="entry name" value="NA-bd_OB-fold"/>
</dbReference>
<protein>
    <recommendedName>
        <fullName evidence="2 3">Single-stranded DNA-binding protein</fullName>
        <shortName evidence="2">SSB</shortName>
    </recommendedName>
</protein>
<dbReference type="NCBIfam" id="TIGR00621">
    <property type="entry name" value="ssb"/>
    <property type="match status" value="1"/>
</dbReference>
<dbReference type="PANTHER" id="PTHR10302:SF27">
    <property type="entry name" value="SINGLE-STRANDED DNA-BINDING PROTEIN"/>
    <property type="match status" value="1"/>
</dbReference>
<feature type="short sequence motif" description="Important for interaction with partner proteins" evidence="2">
    <location>
        <begin position="174"/>
        <end position="179"/>
    </location>
</feature>
<dbReference type="HAMAP" id="MF_00984">
    <property type="entry name" value="SSB"/>
    <property type="match status" value="1"/>
</dbReference>
<reference evidence="5" key="1">
    <citation type="submission" date="2020-08" db="EMBL/GenBank/DDBJ databases">
        <title>Genome public.</title>
        <authorList>
            <person name="Liu C."/>
            <person name="Sun Q."/>
        </authorList>
    </citation>
    <scope>NUCLEOTIDE SEQUENCE</scope>
    <source>
        <strain evidence="5">NSJ-32</strain>
    </source>
</reference>
<keyword evidence="2" id="KW-0227">DNA damage</keyword>
<keyword evidence="2" id="KW-0235">DNA replication</keyword>
<dbReference type="PANTHER" id="PTHR10302">
    <property type="entry name" value="SINGLE-STRANDED DNA-BINDING PROTEIN"/>
    <property type="match status" value="1"/>
</dbReference>